<dbReference type="Proteomes" id="UP000050640">
    <property type="component" value="Unplaced"/>
</dbReference>
<dbReference type="InterPro" id="IPR012961">
    <property type="entry name" value="Ski2/MTR4_C"/>
</dbReference>
<dbReference type="InterPro" id="IPR027417">
    <property type="entry name" value="P-loop_NTPase"/>
</dbReference>
<dbReference type="GO" id="GO:0003724">
    <property type="term" value="F:RNA helicase activity"/>
    <property type="evidence" value="ECO:0007669"/>
    <property type="project" value="UniProtKB-EC"/>
</dbReference>
<evidence type="ECO:0000259" key="11">
    <source>
        <dbReference type="PROSITE" id="PS51194"/>
    </source>
</evidence>
<evidence type="ECO:0000256" key="5">
    <source>
        <dbReference type="ARBA" id="ARBA00022806"/>
    </source>
</evidence>
<dbReference type="SMART" id="SM01142">
    <property type="entry name" value="DSHCT"/>
    <property type="match status" value="1"/>
</dbReference>
<keyword evidence="4" id="KW-0378">Hydrolase</keyword>
<dbReference type="InterPro" id="IPR001650">
    <property type="entry name" value="Helicase_C-like"/>
</dbReference>
<keyword evidence="6" id="KW-0067">ATP-binding</keyword>
<dbReference type="PROSITE" id="PS51194">
    <property type="entry name" value="HELICASE_CTER"/>
    <property type="match status" value="1"/>
</dbReference>
<comment type="catalytic activity">
    <reaction evidence="8">
        <text>ATP + H2O = ADP + phosphate + H(+)</text>
        <dbReference type="Rhea" id="RHEA:13065"/>
        <dbReference type="ChEBI" id="CHEBI:15377"/>
        <dbReference type="ChEBI" id="CHEBI:15378"/>
        <dbReference type="ChEBI" id="CHEBI:30616"/>
        <dbReference type="ChEBI" id="CHEBI:43474"/>
        <dbReference type="ChEBI" id="CHEBI:456216"/>
        <dbReference type="EC" id="3.6.4.13"/>
    </reaction>
</comment>
<dbReference type="GO" id="GO:0070478">
    <property type="term" value="P:nuclear-transcribed mRNA catabolic process, 3'-5' exonucleolytic nonsense-mediated decay"/>
    <property type="evidence" value="ECO:0007669"/>
    <property type="project" value="TreeGrafter"/>
</dbReference>
<dbReference type="Gene3D" id="1.10.3380.30">
    <property type="match status" value="1"/>
</dbReference>
<dbReference type="InterPro" id="IPR040801">
    <property type="entry name" value="Ski2_N"/>
</dbReference>
<dbReference type="GO" id="GO:0005524">
    <property type="term" value="F:ATP binding"/>
    <property type="evidence" value="ECO:0007669"/>
    <property type="project" value="UniProtKB-KW"/>
</dbReference>
<evidence type="ECO:0000256" key="9">
    <source>
        <dbReference type="SAM" id="MobiDB-lite"/>
    </source>
</evidence>
<organism evidence="12 13">
    <name type="scientific">Elaeophora elaphi</name>
    <dbReference type="NCBI Taxonomy" id="1147741"/>
    <lineage>
        <taxon>Eukaryota</taxon>
        <taxon>Metazoa</taxon>
        <taxon>Ecdysozoa</taxon>
        <taxon>Nematoda</taxon>
        <taxon>Chromadorea</taxon>
        <taxon>Rhabditida</taxon>
        <taxon>Spirurina</taxon>
        <taxon>Spiruromorpha</taxon>
        <taxon>Filarioidea</taxon>
        <taxon>Onchocercidae</taxon>
        <taxon>Elaeophora</taxon>
    </lineage>
</organism>
<proteinExistence type="predicted"/>
<evidence type="ECO:0000313" key="13">
    <source>
        <dbReference type="WBParaSite" id="EEL_0000721401-mRNA-1"/>
    </source>
</evidence>
<dbReference type="PIRSF" id="PIRSF005198">
    <property type="entry name" value="Antiviral_helicase_SKI2"/>
    <property type="match status" value="1"/>
</dbReference>
<evidence type="ECO:0000259" key="10">
    <source>
        <dbReference type="PROSITE" id="PS51192"/>
    </source>
</evidence>
<evidence type="ECO:0000256" key="8">
    <source>
        <dbReference type="ARBA" id="ARBA00047984"/>
    </source>
</evidence>
<evidence type="ECO:0000256" key="2">
    <source>
        <dbReference type="ARBA" id="ARBA00022490"/>
    </source>
</evidence>
<protein>
    <submittedName>
        <fullName evidence="13">Helicase SKI2W</fullName>
    </submittedName>
</protein>
<dbReference type="Pfam" id="PF00271">
    <property type="entry name" value="Helicase_C"/>
    <property type="match status" value="1"/>
</dbReference>
<dbReference type="SMART" id="SM00487">
    <property type="entry name" value="DEXDc"/>
    <property type="match status" value="1"/>
</dbReference>
<dbReference type="CDD" id="cd18795">
    <property type="entry name" value="SF2_C_Ski2"/>
    <property type="match status" value="1"/>
</dbReference>
<keyword evidence="7" id="KW-0694">RNA-binding</keyword>
<feature type="domain" description="Helicase C-terminal" evidence="11">
    <location>
        <begin position="585"/>
        <end position="756"/>
    </location>
</feature>
<dbReference type="Gene3D" id="3.40.50.300">
    <property type="entry name" value="P-loop containing nucleotide triphosphate hydrolases"/>
    <property type="match status" value="2"/>
</dbReference>
<dbReference type="FunFam" id="3.40.50.300:FF:000447">
    <property type="entry name" value="helicase SKI2W isoform X2"/>
    <property type="match status" value="1"/>
</dbReference>
<dbReference type="Pfam" id="PF17911">
    <property type="entry name" value="Ski2_N"/>
    <property type="match status" value="1"/>
</dbReference>
<evidence type="ECO:0000256" key="4">
    <source>
        <dbReference type="ARBA" id="ARBA00022801"/>
    </source>
</evidence>
<dbReference type="STRING" id="1147741.A0A0R3RY68"/>
<dbReference type="GO" id="GO:0003723">
    <property type="term" value="F:RNA binding"/>
    <property type="evidence" value="ECO:0007669"/>
    <property type="project" value="UniProtKB-KW"/>
</dbReference>
<dbReference type="InterPro" id="IPR016438">
    <property type="entry name" value="SKI2-like"/>
</dbReference>
<dbReference type="GO" id="GO:0055087">
    <property type="term" value="C:Ski complex"/>
    <property type="evidence" value="ECO:0007669"/>
    <property type="project" value="TreeGrafter"/>
</dbReference>
<evidence type="ECO:0000256" key="6">
    <source>
        <dbReference type="ARBA" id="ARBA00022840"/>
    </source>
</evidence>
<keyword evidence="2" id="KW-0963">Cytoplasm</keyword>
<evidence type="ECO:0000256" key="3">
    <source>
        <dbReference type="ARBA" id="ARBA00022741"/>
    </source>
</evidence>
<reference evidence="13" key="1">
    <citation type="submission" date="2017-02" db="UniProtKB">
        <authorList>
            <consortium name="WormBaseParasite"/>
        </authorList>
    </citation>
    <scope>IDENTIFICATION</scope>
</reference>
<name>A0A0R3RY68_9BILA</name>
<dbReference type="GO" id="GO:0016787">
    <property type="term" value="F:hydrolase activity"/>
    <property type="evidence" value="ECO:0007669"/>
    <property type="project" value="UniProtKB-KW"/>
</dbReference>
<dbReference type="SUPFAM" id="SSF52540">
    <property type="entry name" value="P-loop containing nucleoside triphosphate hydrolases"/>
    <property type="match status" value="1"/>
</dbReference>
<dbReference type="Pfam" id="PF08148">
    <property type="entry name" value="DSHCT"/>
    <property type="match status" value="1"/>
</dbReference>
<comment type="subcellular location">
    <subcellularLocation>
        <location evidence="1">Cytoplasm</location>
    </subcellularLocation>
</comment>
<sequence>MNLDIWLKNCKRYSANQEELVVNDQYKQDAEVLEKAIHSEAESVFRNGALKLLTECAKEYSIAETYRIQQPSSDIECLKDQVLQNSASTIEIQALRDLKSGEVTGCIEVLNDRNIEAGDAKTSMSLTRSPDPKSALNFMGSSSNIPFMPGGFDAEIENVLRLNDSIVTTDESLEEEAYLHFNECSTSELLFCIPGINVGGLTENDIHDIPKSSRQLADDNLADLLKSVNISSSASSSGIVEDDSKGGKKSCNESKIDKEMDEEFEQLVITMEEAESSSSGKDELQLQNKEYSYAHVLSTSKNVDDYEILKSNMARKYPFELDPFQQQAVVCLDRGDSVFIAAHTSAGKTVVAEYAVALAIYTSPIKALSNQKFREFKLIFEDVGLITGDIQLHPEAFCLIMTTEVLRSMLYNGSEVIRELEWVIFDEVHYINDAERGHVWEEVLIMLPAHAKIVMLSATVPNCVEFADWVGRIKKKQIYVIMTARRPVPLEHFLYTGQDGKTKKDMFKIIDRDGQFVQKGYSLASAAKANIRKANANVGPVGYRQNNKIDKNIYTTVIDHLRMQNMLPVIVFVFSRRRCDDNAYLLRSVDLTTEKEKSSIHHFFSKCIARLKGSDKRLPQVLQMKELCKHGFAIHHSGILPILKEVVELLFQKGLVKVLFATETFAMGVNMPARTVIFDSLQKHDGRQLRMLNPGEYIQMAGRAGRRGLDATGTVIVLCKGPYVPDYLDLVSCMQGKPTKLESRFRVTYSMLLNLLRVERLSVEDVLRRSYVESASLRLALTQKARLKEIEKLLTSKEDLDCTTCFPVGSSSIVDYYENLRAFLLSRAELWPELIRFSVVDKLLSPGRLIIIFLPGTERIAAMAVLLKITMDGNSKRMTLLLSIEEQVVEREKQQTDHFAQMPQEKQREIYETSLVQYAAFYGLEGLPPQKFPDQVRRIGVIIDNVPLDRLIAVCQKAVKIDPLAVIEGMKARNHPNHRAKSPDQAILKIISEIDNMAANWDSTKKGSVKLPGQDIQVNDVDMFQKLLHLNDFRSFLIDDANFHCRQCSLFREHFTYIHDKRSLQDKCDELRSRLSTGGLLLSQDYYDRIKLLRQLNYIDDSNLVSLKGRVACEIHHQELLITELMLDNKFHYRSPAEIAAMLSVTTCQHRSRGSEHRKDMEGEILRTPPVLKELKDDIDEVCDRIGRTQRECGVRDVNISEELSFDLMHAVYEWANSMPFADIMQLTDAQEGLIVRCIQRLDELCRDIRNAARLIGDPALYEKMEDTSAAIKRDIVFAASLYTVLD</sequence>
<dbReference type="WBParaSite" id="EEL_0000721401-mRNA-1">
    <property type="protein sequence ID" value="EEL_0000721401-mRNA-1"/>
    <property type="gene ID" value="EEL_0000721401"/>
</dbReference>
<dbReference type="SMART" id="SM00490">
    <property type="entry name" value="HELICc"/>
    <property type="match status" value="1"/>
</dbReference>
<accession>A0A0R3RY68</accession>
<dbReference type="PANTHER" id="PTHR12131:SF1">
    <property type="entry name" value="ATP-DEPENDENT RNA HELICASE SUPV3L1, MITOCHONDRIAL-RELATED"/>
    <property type="match status" value="1"/>
</dbReference>
<keyword evidence="12" id="KW-1185">Reference proteome</keyword>
<evidence type="ECO:0000256" key="1">
    <source>
        <dbReference type="ARBA" id="ARBA00004496"/>
    </source>
</evidence>
<evidence type="ECO:0000256" key="7">
    <source>
        <dbReference type="ARBA" id="ARBA00022884"/>
    </source>
</evidence>
<evidence type="ECO:0000313" key="12">
    <source>
        <dbReference type="Proteomes" id="UP000050640"/>
    </source>
</evidence>
<feature type="region of interest" description="Disordered" evidence="9">
    <location>
        <begin position="235"/>
        <end position="256"/>
    </location>
</feature>
<feature type="compositionally biased region" description="Basic and acidic residues" evidence="9">
    <location>
        <begin position="242"/>
        <end position="256"/>
    </location>
</feature>
<dbReference type="PANTHER" id="PTHR12131">
    <property type="entry name" value="ATP-DEPENDENT RNA AND DNA HELICASE"/>
    <property type="match status" value="1"/>
</dbReference>
<dbReference type="FunFam" id="3.40.50.300:FF:000354">
    <property type="entry name" value="ATP-dependent RNA helicase SKI2"/>
    <property type="match status" value="1"/>
</dbReference>
<feature type="domain" description="Helicase ATP-binding" evidence="10">
    <location>
        <begin position="329"/>
        <end position="478"/>
    </location>
</feature>
<dbReference type="InterPro" id="IPR014001">
    <property type="entry name" value="Helicase_ATP-bd"/>
</dbReference>
<keyword evidence="5" id="KW-0347">Helicase</keyword>
<dbReference type="FunFam" id="1.10.3380.30:FF:000001">
    <property type="entry name" value="Ski2 ATP-dependent RNA helicase"/>
    <property type="match status" value="1"/>
</dbReference>
<dbReference type="Pfam" id="PF00270">
    <property type="entry name" value="DEAD"/>
    <property type="match status" value="1"/>
</dbReference>
<dbReference type="InterPro" id="IPR050699">
    <property type="entry name" value="RNA-DNA_Helicase"/>
</dbReference>
<keyword evidence="3" id="KW-0547">Nucleotide-binding</keyword>
<dbReference type="InterPro" id="IPR011545">
    <property type="entry name" value="DEAD/DEAH_box_helicase_dom"/>
</dbReference>
<dbReference type="PROSITE" id="PS51192">
    <property type="entry name" value="HELICASE_ATP_BIND_1"/>
    <property type="match status" value="1"/>
</dbReference>